<accession>A0A365L1P7</accession>
<keyword evidence="2" id="KW-1185">Reference proteome</keyword>
<organism evidence="1 2">
    <name type="scientific">Planococcus halotolerans</name>
    <dbReference type="NCBI Taxonomy" id="2233542"/>
    <lineage>
        <taxon>Bacteria</taxon>
        <taxon>Bacillati</taxon>
        <taxon>Bacillota</taxon>
        <taxon>Bacilli</taxon>
        <taxon>Bacillales</taxon>
        <taxon>Caryophanaceae</taxon>
        <taxon>Planococcus</taxon>
    </lineage>
</organism>
<proteinExistence type="predicted"/>
<dbReference type="EMBL" id="QLZR01000002">
    <property type="protein sequence ID" value="RAZ79312.1"/>
    <property type="molecule type" value="Genomic_DNA"/>
</dbReference>
<reference evidence="1 2" key="1">
    <citation type="submission" date="2018-06" db="EMBL/GenBank/DDBJ databases">
        <title>The draft genome sequences of strains SCU63 and S1.</title>
        <authorList>
            <person name="Gan L."/>
        </authorList>
    </citation>
    <scope>NUCLEOTIDE SEQUENCE [LARGE SCALE GENOMIC DNA]</scope>
    <source>
        <strain evidence="1 2">SCU63</strain>
    </source>
</reference>
<evidence type="ECO:0000313" key="1">
    <source>
        <dbReference type="EMBL" id="RAZ79312.1"/>
    </source>
</evidence>
<protein>
    <submittedName>
        <fullName evidence="1">Uncharacterized protein</fullName>
    </submittedName>
</protein>
<sequence>MGNDDHETHVSRGETDNWQVTIQTTFSNDSGKEEVHTEGGLEFKQDYSPKEVQYKITYPSGESGGSMRRGKKINIQSAGGSRSNFAESDIEKFADEMTFYVSWENEEGNVIEETIPLE</sequence>
<name>A0A365L1P7_9BACL</name>
<gene>
    <name evidence="1" type="ORF">DP120_06795</name>
</gene>
<evidence type="ECO:0000313" key="2">
    <source>
        <dbReference type="Proteomes" id="UP000251002"/>
    </source>
</evidence>
<dbReference type="AlphaFoldDB" id="A0A365L1P7"/>
<dbReference type="RefSeq" id="WP_135815474.1">
    <property type="nucleotide sequence ID" value="NZ_CP047673.1"/>
</dbReference>
<comment type="caution">
    <text evidence="1">The sequence shown here is derived from an EMBL/GenBank/DDBJ whole genome shotgun (WGS) entry which is preliminary data.</text>
</comment>
<dbReference type="Proteomes" id="UP000251002">
    <property type="component" value="Unassembled WGS sequence"/>
</dbReference>